<evidence type="ECO:0000313" key="1">
    <source>
        <dbReference type="EMBL" id="AET09816.1"/>
    </source>
</evidence>
<dbReference type="InterPro" id="IPR055870">
    <property type="entry name" value="DUF7447"/>
</dbReference>
<dbReference type="EMBL" id="JF923796">
    <property type="protein sequence ID" value="AET09816.1"/>
    <property type="molecule type" value="Genomic_DNA"/>
</dbReference>
<reference evidence="1 2" key="1">
    <citation type="journal article" date="2011" name="Appl. Environ. Microbiol.">
        <title>Genome sequence and characterization of the related Gordonia phages GTE5 and GRU1 and their use as potential biocontrol agents.</title>
        <authorList>
            <person name="Petrovski S."/>
            <person name="Tillett D."/>
            <person name="Seviour R.J."/>
        </authorList>
    </citation>
    <scope>NUCLEOTIDE SEQUENCE [LARGE SCALE GENOMIC DNA]</scope>
</reference>
<sequence length="173" mass="19277">MTRYATMAAVKRANADAGFFFFGRDTMNFFGSKLESGLYDGRVFITSEYDGFESRDAGPGVGRRVYTVREALADGSIQTIDVDDVTVPGTNTSRGPVSVISSRFSHLMHARQFARDYVRGVSYVIETKYDGRTWELSTAADSELMARANLIDYRVNQPGYTHRIRRVTGSADV</sequence>
<dbReference type="Pfam" id="PF24239">
    <property type="entry name" value="DUF7447"/>
    <property type="match status" value="1"/>
</dbReference>
<dbReference type="GeneID" id="11459717"/>
<name>G8EJT4_9CAUD</name>
<dbReference type="Proteomes" id="UP000007318">
    <property type="component" value="Segment"/>
</dbReference>
<proteinExistence type="predicted"/>
<keyword evidence="2" id="KW-1185">Reference proteome</keyword>
<accession>G8EJT4</accession>
<protein>
    <submittedName>
        <fullName evidence="1">Uncharacterized protein</fullName>
    </submittedName>
</protein>
<organism evidence="1 2">
    <name type="scientific">Gordonia phage GTE5</name>
    <dbReference type="NCBI Taxonomy" id="319522"/>
    <lineage>
        <taxon>Viruses</taxon>
        <taxon>Duplodnaviria</taxon>
        <taxon>Heunggongvirae</taxon>
        <taxon>Uroviricota</taxon>
        <taxon>Caudoviricetes</taxon>
        <taxon>Zierdtviridae</taxon>
        <taxon>Emilbogenvirinae</taxon>
        <taxon>Gruunavirus</taxon>
        <taxon>Gruunavirus GTE5</taxon>
    </lineage>
</organism>
<evidence type="ECO:0000313" key="2">
    <source>
        <dbReference type="Proteomes" id="UP000007318"/>
    </source>
</evidence>
<dbReference type="RefSeq" id="YP_004935798.1">
    <property type="nucleotide sequence ID" value="NC_016434.1"/>
</dbReference>
<dbReference type="KEGG" id="vg:11459717"/>